<feature type="transmembrane region" description="Helical" evidence="6">
    <location>
        <begin position="328"/>
        <end position="353"/>
    </location>
</feature>
<dbReference type="OrthoDB" id="9808135at2"/>
<sequence>MAKLINLTVFREFFRSTSAGGILLLICVAVSLIIANTGLAGGFNGFLLQEFGFENAAIHLKYPVLLWINDGLMAIFFLLVGLEIKREIVEGELSSVKQASLPVLAAVGGVVVPALLFGLFNNNTPTAHGWGIPMATDIAFALGILSMLGDRVPSGLKIFLAALAIVDDLMAILVIAIFYSTTLQLSYLLYAGGIFALQIIFNRTGVKNIFFYVLPGMVMWYFIHHSGIHATIAGVLTALTLPTTADDTESSLEKLEHALTKPVNFIIMPIFAIANTNITFESGMAEGLVSNLGMGIVIGLFFGKPAGIFIMSYLSVQAKIAELPAGTRWMHVLGLGLLGGIGFTMSIFIALLSFDDVHLQTEAKFAVLVASVASGIAGYLLLNFYNRKVSLREN</sequence>
<evidence type="ECO:0000256" key="4">
    <source>
        <dbReference type="ARBA" id="ARBA00022989"/>
    </source>
</evidence>
<keyword evidence="6" id="KW-0406">Ion transport</keyword>
<keyword evidence="3 6" id="KW-0812">Transmembrane</keyword>
<name>A0A255Z8I9_9FLAO</name>
<dbReference type="GO" id="GO:0015385">
    <property type="term" value="F:sodium:proton antiporter activity"/>
    <property type="evidence" value="ECO:0007669"/>
    <property type="project" value="UniProtKB-UniRule"/>
</dbReference>
<comment type="similarity">
    <text evidence="6">Belongs to the NhaA Na(+)/H(+) (TC 2.A.33) antiporter family.</text>
</comment>
<keyword evidence="6" id="KW-0915">Sodium</keyword>
<feature type="transmembrane region" description="Helical" evidence="6">
    <location>
        <begin position="158"/>
        <end position="179"/>
    </location>
</feature>
<dbReference type="NCBIfam" id="NF007112">
    <property type="entry name" value="PRK09561.1"/>
    <property type="match status" value="1"/>
</dbReference>
<evidence type="ECO:0000313" key="7">
    <source>
        <dbReference type="EMBL" id="OYQ37766.1"/>
    </source>
</evidence>
<organism evidence="7 8">
    <name type="scientific">Flavobacterium cyanobacteriorum</name>
    <dbReference type="NCBI Taxonomy" id="2022802"/>
    <lineage>
        <taxon>Bacteria</taxon>
        <taxon>Pseudomonadati</taxon>
        <taxon>Bacteroidota</taxon>
        <taxon>Flavobacteriia</taxon>
        <taxon>Flavobacteriales</taxon>
        <taxon>Flavobacteriaceae</taxon>
        <taxon>Flavobacterium</taxon>
    </lineage>
</organism>
<evidence type="ECO:0000313" key="8">
    <source>
        <dbReference type="Proteomes" id="UP000216605"/>
    </source>
</evidence>
<dbReference type="InterPro" id="IPR004670">
    <property type="entry name" value="NhaA"/>
</dbReference>
<keyword evidence="2 6" id="KW-1003">Cell membrane</keyword>
<dbReference type="NCBIfam" id="NF007111">
    <property type="entry name" value="PRK09560.1"/>
    <property type="match status" value="1"/>
</dbReference>
<dbReference type="GO" id="GO:0006885">
    <property type="term" value="P:regulation of pH"/>
    <property type="evidence" value="ECO:0007669"/>
    <property type="project" value="UniProtKB-UniRule"/>
</dbReference>
<dbReference type="GO" id="GO:0005886">
    <property type="term" value="C:plasma membrane"/>
    <property type="evidence" value="ECO:0007669"/>
    <property type="project" value="UniProtKB-SubCell"/>
</dbReference>
<dbReference type="InterPro" id="IPR023171">
    <property type="entry name" value="Na/H_antiporter_dom_sf"/>
</dbReference>
<feature type="transmembrane region" description="Helical" evidence="6">
    <location>
        <begin position="292"/>
        <end position="316"/>
    </location>
</feature>
<feature type="transmembrane region" description="Helical" evidence="6">
    <location>
        <begin position="365"/>
        <end position="385"/>
    </location>
</feature>
<keyword evidence="5 6" id="KW-0472">Membrane</keyword>
<keyword evidence="4 6" id="KW-1133">Transmembrane helix</keyword>
<proteinExistence type="inferred from homology"/>
<evidence type="ECO:0000256" key="1">
    <source>
        <dbReference type="ARBA" id="ARBA00004429"/>
    </source>
</evidence>
<comment type="caution">
    <text evidence="7">The sequence shown here is derived from an EMBL/GenBank/DDBJ whole genome shotgun (WGS) entry which is preliminary data.</text>
</comment>
<dbReference type="Gene3D" id="1.20.1530.10">
    <property type="entry name" value="Na+/H+ antiporter like domain"/>
    <property type="match status" value="1"/>
</dbReference>
<evidence type="ECO:0000256" key="3">
    <source>
        <dbReference type="ARBA" id="ARBA00022692"/>
    </source>
</evidence>
<evidence type="ECO:0000256" key="6">
    <source>
        <dbReference type="HAMAP-Rule" id="MF_01844"/>
    </source>
</evidence>
<comment type="subcellular location">
    <subcellularLocation>
        <location evidence="1">Cell inner membrane</location>
        <topology evidence="1">Multi-pass membrane protein</topology>
    </subcellularLocation>
    <subcellularLocation>
        <location evidence="6">Cell membrane</location>
        <topology evidence="6">Multi-pass membrane protein</topology>
    </subcellularLocation>
</comment>
<feature type="transmembrane region" description="Helical" evidence="6">
    <location>
        <begin position="103"/>
        <end position="121"/>
    </location>
</feature>
<comment type="catalytic activity">
    <reaction evidence="6">
        <text>Na(+)(in) + 2 H(+)(out) = Na(+)(out) + 2 H(+)(in)</text>
        <dbReference type="Rhea" id="RHEA:29251"/>
        <dbReference type="ChEBI" id="CHEBI:15378"/>
        <dbReference type="ChEBI" id="CHEBI:29101"/>
    </reaction>
</comment>
<feature type="transmembrane region" description="Helical" evidence="6">
    <location>
        <begin position="64"/>
        <end position="82"/>
    </location>
</feature>
<dbReference type="PANTHER" id="PTHR30341:SF0">
    <property type="entry name" value="NA(+)_H(+) ANTIPORTER NHAA"/>
    <property type="match status" value="1"/>
</dbReference>
<dbReference type="HAMAP" id="MF_01844">
    <property type="entry name" value="NhaA"/>
    <property type="match status" value="1"/>
</dbReference>
<dbReference type="PANTHER" id="PTHR30341">
    <property type="entry name" value="SODIUM ION/PROTON ANTIPORTER NHAA-RELATED"/>
    <property type="match status" value="1"/>
</dbReference>
<keyword evidence="8" id="KW-1185">Reference proteome</keyword>
<dbReference type="Pfam" id="PF06965">
    <property type="entry name" value="Na_H_antiport_1"/>
    <property type="match status" value="1"/>
</dbReference>
<dbReference type="RefSeq" id="WP_094414250.1">
    <property type="nucleotide sequence ID" value="NZ_NOXV01000250.1"/>
</dbReference>
<gene>
    <name evidence="6 7" type="primary">nhaA</name>
    <name evidence="7" type="ORF">CHU92_07670</name>
</gene>
<keyword evidence="6" id="KW-0813">Transport</keyword>
<feature type="transmembrane region" description="Helical" evidence="6">
    <location>
        <begin position="209"/>
        <end position="242"/>
    </location>
</feature>
<keyword evidence="6" id="KW-0050">Antiport</keyword>
<evidence type="ECO:0000256" key="2">
    <source>
        <dbReference type="ARBA" id="ARBA00022475"/>
    </source>
</evidence>
<feature type="transmembrane region" description="Helical" evidence="6">
    <location>
        <begin position="127"/>
        <end position="146"/>
    </location>
</feature>
<feature type="transmembrane region" description="Helical" evidence="6">
    <location>
        <begin position="185"/>
        <end position="202"/>
    </location>
</feature>
<accession>A0A255Z8I9</accession>
<protein>
    <recommendedName>
        <fullName evidence="6">Na(+)/H(+) antiporter NhaA</fullName>
    </recommendedName>
    <alternativeName>
        <fullName evidence="6">Sodium/proton antiporter NhaA</fullName>
    </alternativeName>
</protein>
<dbReference type="Proteomes" id="UP000216605">
    <property type="component" value="Unassembled WGS sequence"/>
</dbReference>
<dbReference type="EMBL" id="NOXV01000250">
    <property type="protein sequence ID" value="OYQ37766.1"/>
    <property type="molecule type" value="Genomic_DNA"/>
</dbReference>
<evidence type="ECO:0000256" key="5">
    <source>
        <dbReference type="ARBA" id="ARBA00023136"/>
    </source>
</evidence>
<comment type="function">
    <text evidence="6">Na(+)/H(+) antiporter that extrudes sodium in exchange for external protons.</text>
</comment>
<feature type="transmembrane region" description="Helical" evidence="6">
    <location>
        <begin position="21"/>
        <end position="44"/>
    </location>
</feature>
<dbReference type="NCBIfam" id="TIGR00773">
    <property type="entry name" value="NhaA"/>
    <property type="match status" value="1"/>
</dbReference>
<keyword evidence="6" id="KW-0739">Sodium transport</keyword>
<reference evidence="7 8" key="1">
    <citation type="submission" date="2017-07" db="EMBL/GenBank/DDBJ databases">
        <title>Flavobacterium cyanobacteriorum sp. nov., isolated from cyanobacterial aggregates in a eutrophic lake.</title>
        <authorList>
            <person name="Cai H."/>
        </authorList>
    </citation>
    <scope>NUCLEOTIDE SEQUENCE [LARGE SCALE GENOMIC DNA]</scope>
    <source>
        <strain evidence="7 8">TH021</strain>
    </source>
</reference>
<dbReference type="AlphaFoldDB" id="A0A255Z8I9"/>